<dbReference type="OrthoDB" id="9803993at2"/>
<dbReference type="InterPro" id="IPR052170">
    <property type="entry name" value="M29_Exopeptidase"/>
</dbReference>
<dbReference type="SUPFAM" id="SSF144052">
    <property type="entry name" value="Thermophilic metalloprotease-like"/>
    <property type="match status" value="1"/>
</dbReference>
<proteinExistence type="predicted"/>
<name>A0A1M4U2T7_9FIRM</name>
<evidence type="ECO:0000256" key="1">
    <source>
        <dbReference type="ARBA" id="ARBA00022723"/>
    </source>
</evidence>
<dbReference type="RefSeq" id="WP_073235378.1">
    <property type="nucleotide sequence ID" value="NZ_FQUY01000002.1"/>
</dbReference>
<protein>
    <submittedName>
        <fullName evidence="2">Leucyl aminopeptidase (Aminopeptidase T)</fullName>
    </submittedName>
</protein>
<keyword evidence="2" id="KW-0031">Aminopeptidase</keyword>
<organism evidence="2 3">
    <name type="scientific">Desulforamulus putei DSM 12395</name>
    <dbReference type="NCBI Taxonomy" id="1121429"/>
    <lineage>
        <taxon>Bacteria</taxon>
        <taxon>Bacillati</taxon>
        <taxon>Bacillota</taxon>
        <taxon>Clostridia</taxon>
        <taxon>Eubacteriales</taxon>
        <taxon>Peptococcaceae</taxon>
        <taxon>Desulforamulus</taxon>
    </lineage>
</organism>
<dbReference type="STRING" id="1121429.SAMN02745133_00558"/>
<keyword evidence="2" id="KW-0378">Hydrolase</keyword>
<sequence>MSSLEFGARVALEVCLGVKKGEKVLVVADEGTRTVGRSLWEQAISLGAEAMLLEMLPRSVNGEEPPAAVAEAMKQVDVVVAATTKSLSHTRARREANRCGARVASLPGITGEMLSRTMTADYQKISDLSARIADLLSRGNEARIVTPAGTDLTMSLQGRAAHPDTGMLQGKGMFGNLPAGEAYIAPVEGTANGTLVIDGAMAGVGMLKGEIIRITVQDGYTVGIQGGQGAKVLEDLLKPLGKEAGNIAELGVGTNDKAIITGNVLEDEKVLGTVHVALGNSISFGGTVDVPIHLDGILLKPTLIVDGQEILKEGKMLIS</sequence>
<dbReference type="PANTHER" id="PTHR34448:SF1">
    <property type="entry name" value="BLL6088 PROTEIN"/>
    <property type="match status" value="1"/>
</dbReference>
<evidence type="ECO:0000313" key="2">
    <source>
        <dbReference type="EMBL" id="SHE50936.1"/>
    </source>
</evidence>
<dbReference type="InterPro" id="IPR058739">
    <property type="entry name" value="NicX"/>
</dbReference>
<keyword evidence="2" id="KW-0645">Protease</keyword>
<gene>
    <name evidence="2" type="ORF">SAMN02745133_00558</name>
</gene>
<dbReference type="PANTHER" id="PTHR34448">
    <property type="entry name" value="AMINOPEPTIDASE"/>
    <property type="match status" value="1"/>
</dbReference>
<dbReference type="GO" id="GO:0004177">
    <property type="term" value="F:aminopeptidase activity"/>
    <property type="evidence" value="ECO:0007669"/>
    <property type="project" value="UniProtKB-KW"/>
</dbReference>
<dbReference type="GO" id="GO:0046872">
    <property type="term" value="F:metal ion binding"/>
    <property type="evidence" value="ECO:0007669"/>
    <property type="project" value="UniProtKB-KW"/>
</dbReference>
<keyword evidence="3" id="KW-1185">Reference proteome</keyword>
<reference evidence="3" key="1">
    <citation type="submission" date="2016-11" db="EMBL/GenBank/DDBJ databases">
        <authorList>
            <person name="Varghese N."/>
            <person name="Submissions S."/>
        </authorList>
    </citation>
    <scope>NUCLEOTIDE SEQUENCE [LARGE SCALE GENOMIC DNA]</scope>
    <source>
        <strain evidence="3">DSM 12395</strain>
    </source>
</reference>
<dbReference type="EMBL" id="FQUY01000002">
    <property type="protein sequence ID" value="SHE50936.1"/>
    <property type="molecule type" value="Genomic_DNA"/>
</dbReference>
<dbReference type="GO" id="GO:0006508">
    <property type="term" value="P:proteolysis"/>
    <property type="evidence" value="ECO:0007669"/>
    <property type="project" value="InterPro"/>
</dbReference>
<evidence type="ECO:0000313" key="3">
    <source>
        <dbReference type="Proteomes" id="UP000184148"/>
    </source>
</evidence>
<dbReference type="AlphaFoldDB" id="A0A1M4U2T7"/>
<keyword evidence="1" id="KW-0479">Metal-binding</keyword>
<accession>A0A1M4U2T7</accession>
<dbReference type="Pfam" id="PF26233">
    <property type="entry name" value="NicX"/>
    <property type="match status" value="1"/>
</dbReference>
<dbReference type="Proteomes" id="UP000184148">
    <property type="component" value="Unassembled WGS sequence"/>
</dbReference>